<evidence type="ECO:0000313" key="2">
    <source>
        <dbReference type="EMBL" id="CAA9451380.1"/>
    </source>
</evidence>
<dbReference type="AlphaFoldDB" id="A0A6J4QPW6"/>
<name>A0A6J4QPW6_9ACTN</name>
<evidence type="ECO:0000259" key="1">
    <source>
        <dbReference type="Pfam" id="PF13408"/>
    </source>
</evidence>
<proteinExistence type="predicted"/>
<gene>
    <name evidence="2" type="ORF">AVDCRST_MAG28-1448</name>
</gene>
<feature type="domain" description="Recombinase zinc beta ribbon" evidence="1">
    <location>
        <begin position="69"/>
        <end position="125"/>
    </location>
</feature>
<sequence length="133" mass="14775">MANKEFMSISELAEYLGCGRNQSKIIQPGPQALPAYRCGHKILVRRGDSDKGQQEDLFGGSRFWELSGGLARCKGCGRSLTPHTVNRKKCGKVDYYYSCLGHWHEGTCANKKHLQAEDLELRVAAGVASLFRN</sequence>
<organism evidence="2">
    <name type="scientific">uncultured Rubrobacteraceae bacterium</name>
    <dbReference type="NCBI Taxonomy" id="349277"/>
    <lineage>
        <taxon>Bacteria</taxon>
        <taxon>Bacillati</taxon>
        <taxon>Actinomycetota</taxon>
        <taxon>Rubrobacteria</taxon>
        <taxon>Rubrobacterales</taxon>
        <taxon>Rubrobacteraceae</taxon>
        <taxon>environmental samples</taxon>
    </lineage>
</organism>
<dbReference type="Pfam" id="PF13408">
    <property type="entry name" value="Zn_ribbon_recom"/>
    <property type="match status" value="1"/>
</dbReference>
<protein>
    <recommendedName>
        <fullName evidence="1">Recombinase zinc beta ribbon domain-containing protein</fullName>
    </recommendedName>
</protein>
<accession>A0A6J4QPW6</accession>
<dbReference type="EMBL" id="CADCVE010000030">
    <property type="protein sequence ID" value="CAA9451380.1"/>
    <property type="molecule type" value="Genomic_DNA"/>
</dbReference>
<dbReference type="InterPro" id="IPR025827">
    <property type="entry name" value="Zn_ribbon_recom_dom"/>
</dbReference>
<reference evidence="2" key="1">
    <citation type="submission" date="2020-02" db="EMBL/GenBank/DDBJ databases">
        <authorList>
            <person name="Meier V. D."/>
        </authorList>
    </citation>
    <scope>NUCLEOTIDE SEQUENCE</scope>
    <source>
        <strain evidence="2">AVDCRST_MAG28</strain>
    </source>
</reference>